<dbReference type="NCBIfam" id="NF003013">
    <property type="entry name" value="PRK03846.1"/>
    <property type="match status" value="1"/>
</dbReference>
<dbReference type="GO" id="GO:0008757">
    <property type="term" value="F:S-adenosylmethionine-dependent methyltransferase activity"/>
    <property type="evidence" value="ECO:0007669"/>
    <property type="project" value="InterPro"/>
</dbReference>
<evidence type="ECO:0000313" key="7">
    <source>
        <dbReference type="EMBL" id="KAK9804910.1"/>
    </source>
</evidence>
<keyword evidence="4" id="KW-0067">ATP-binding</keyword>
<feature type="domain" description="APS kinase" evidence="5">
    <location>
        <begin position="28"/>
        <end position="177"/>
    </location>
</feature>
<dbReference type="PANTHER" id="PTHR45036:SF1">
    <property type="entry name" value="METHYLTRANSFERASE LIKE 7A"/>
    <property type="match status" value="1"/>
</dbReference>
<evidence type="ECO:0000313" key="8">
    <source>
        <dbReference type="Proteomes" id="UP001489004"/>
    </source>
</evidence>
<evidence type="ECO:0000256" key="3">
    <source>
        <dbReference type="ARBA" id="ARBA00022741"/>
    </source>
</evidence>
<organism evidence="7 8">
    <name type="scientific">[Myrmecia] bisecta</name>
    <dbReference type="NCBI Taxonomy" id="41462"/>
    <lineage>
        <taxon>Eukaryota</taxon>
        <taxon>Viridiplantae</taxon>
        <taxon>Chlorophyta</taxon>
        <taxon>core chlorophytes</taxon>
        <taxon>Trebouxiophyceae</taxon>
        <taxon>Trebouxiales</taxon>
        <taxon>Trebouxiaceae</taxon>
        <taxon>Myrmecia</taxon>
    </lineage>
</organism>
<dbReference type="CDD" id="cd02440">
    <property type="entry name" value="AdoMet_MTases"/>
    <property type="match status" value="1"/>
</dbReference>
<dbReference type="SUPFAM" id="SSF53335">
    <property type="entry name" value="S-adenosyl-L-methionine-dependent methyltransferases"/>
    <property type="match status" value="1"/>
</dbReference>
<dbReference type="HAMAP" id="MF_00065">
    <property type="entry name" value="Adenylyl_sulf_kinase"/>
    <property type="match status" value="1"/>
</dbReference>
<dbReference type="InterPro" id="IPR029063">
    <property type="entry name" value="SAM-dependent_MTases_sf"/>
</dbReference>
<name>A0AAW1P3U0_9CHLO</name>
<accession>A0AAW1P3U0</accession>
<dbReference type="InterPro" id="IPR002891">
    <property type="entry name" value="APS"/>
</dbReference>
<dbReference type="SUPFAM" id="SSF52540">
    <property type="entry name" value="P-loop containing nucleoside triphosphate hydrolases"/>
    <property type="match status" value="1"/>
</dbReference>
<dbReference type="Gene3D" id="3.40.50.300">
    <property type="entry name" value="P-loop containing nucleotide triphosphate hydrolases"/>
    <property type="match status" value="1"/>
</dbReference>
<dbReference type="CDD" id="cd02027">
    <property type="entry name" value="APSK"/>
    <property type="match status" value="1"/>
</dbReference>
<dbReference type="EMBL" id="JALJOR010000017">
    <property type="protein sequence ID" value="KAK9804910.1"/>
    <property type="molecule type" value="Genomic_DNA"/>
</dbReference>
<dbReference type="NCBIfam" id="TIGR00455">
    <property type="entry name" value="apsK"/>
    <property type="match status" value="1"/>
</dbReference>
<dbReference type="AlphaFoldDB" id="A0AAW1P3U0"/>
<dbReference type="InterPro" id="IPR059117">
    <property type="entry name" value="APS_kinase_dom"/>
</dbReference>
<dbReference type="InterPro" id="IPR052356">
    <property type="entry name" value="Thiol_S-MT"/>
</dbReference>
<sequence length="447" mass="48726">MPMPPCPNITWHEGAVPREHKEALLGQRACVLWFTGLSGSGKSTVACTLEHALLARGRLTALLDGDNIRHGLNHNLGFSAVDRDENIRRVQEVSKLMVDSGIITLASFISPYRAERKRVRARLQPGDFVEVYMKVPLAVCEQRDPKGLYKLARAGKLAGFTGVDDPYEEPLNPEITLHAADESGGLVSPQAMALQVLQQRRTISANLLSRRSVLCGCAACAVLQPGSLYQRFFASQMAFQMQRYEGAVAPVKQLLFDQLFQAGHSVATLLEIGIGAGPNLRYYANRQGPDNDSLQVVGLDPNPAMAPFATQAAVEAGLPLDQVQLQEGLAEAMPFPANSFDACVCTLVLCSVQDVEATLQEVQRVLKPGGQFLFIEHVLASPDARLLRVAQTALTPLQQLLADGCHLDRDTWLRIRDAKLSPVEPMRFQIEGMGLIGPHIAGIGRLE</sequence>
<evidence type="ECO:0000259" key="6">
    <source>
        <dbReference type="Pfam" id="PF08241"/>
    </source>
</evidence>
<dbReference type="GO" id="GO:0005524">
    <property type="term" value="F:ATP binding"/>
    <property type="evidence" value="ECO:0007669"/>
    <property type="project" value="InterPro"/>
</dbReference>
<dbReference type="Gene3D" id="3.40.50.150">
    <property type="entry name" value="Vaccinia Virus protein VP39"/>
    <property type="match status" value="1"/>
</dbReference>
<dbReference type="Pfam" id="PF08241">
    <property type="entry name" value="Methyltransf_11"/>
    <property type="match status" value="1"/>
</dbReference>
<dbReference type="InterPro" id="IPR013216">
    <property type="entry name" value="Methyltransf_11"/>
</dbReference>
<dbReference type="GO" id="GO:0000103">
    <property type="term" value="P:sulfate assimilation"/>
    <property type="evidence" value="ECO:0007669"/>
    <property type="project" value="InterPro"/>
</dbReference>
<dbReference type="PANTHER" id="PTHR45036">
    <property type="entry name" value="METHYLTRANSFERASE LIKE 7B"/>
    <property type="match status" value="1"/>
</dbReference>
<dbReference type="Proteomes" id="UP001489004">
    <property type="component" value="Unassembled WGS sequence"/>
</dbReference>
<comment type="caution">
    <text evidence="7">The sequence shown here is derived from an EMBL/GenBank/DDBJ whole genome shotgun (WGS) entry which is preliminary data.</text>
</comment>
<keyword evidence="8" id="KW-1185">Reference proteome</keyword>
<evidence type="ECO:0000256" key="1">
    <source>
        <dbReference type="ARBA" id="ARBA00012121"/>
    </source>
</evidence>
<dbReference type="Pfam" id="PF01583">
    <property type="entry name" value="APS_kinase"/>
    <property type="match status" value="1"/>
</dbReference>
<reference evidence="7 8" key="1">
    <citation type="journal article" date="2024" name="Nat. Commun.">
        <title>Phylogenomics reveals the evolutionary origins of lichenization in chlorophyte algae.</title>
        <authorList>
            <person name="Puginier C."/>
            <person name="Libourel C."/>
            <person name="Otte J."/>
            <person name="Skaloud P."/>
            <person name="Haon M."/>
            <person name="Grisel S."/>
            <person name="Petersen M."/>
            <person name="Berrin J.G."/>
            <person name="Delaux P.M."/>
            <person name="Dal Grande F."/>
            <person name="Keller J."/>
        </authorList>
    </citation>
    <scope>NUCLEOTIDE SEQUENCE [LARGE SCALE GENOMIC DNA]</scope>
    <source>
        <strain evidence="7 8">SAG 2043</strain>
    </source>
</reference>
<evidence type="ECO:0000256" key="4">
    <source>
        <dbReference type="ARBA" id="ARBA00022840"/>
    </source>
</evidence>
<evidence type="ECO:0000259" key="5">
    <source>
        <dbReference type="Pfam" id="PF01583"/>
    </source>
</evidence>
<keyword evidence="2" id="KW-0808">Transferase</keyword>
<keyword evidence="3" id="KW-0547">Nucleotide-binding</keyword>
<gene>
    <name evidence="7" type="ORF">WJX72_011666</name>
</gene>
<dbReference type="EC" id="2.7.1.25" evidence="1"/>
<protein>
    <recommendedName>
        <fullName evidence="1">adenylyl-sulfate kinase</fullName>
        <ecNumber evidence="1">2.7.1.25</ecNumber>
    </recommendedName>
</protein>
<evidence type="ECO:0000256" key="2">
    <source>
        <dbReference type="ARBA" id="ARBA00022679"/>
    </source>
</evidence>
<dbReference type="GO" id="GO:0004020">
    <property type="term" value="F:adenylylsulfate kinase activity"/>
    <property type="evidence" value="ECO:0007669"/>
    <property type="project" value="InterPro"/>
</dbReference>
<dbReference type="InterPro" id="IPR027417">
    <property type="entry name" value="P-loop_NTPase"/>
</dbReference>
<proteinExistence type="inferred from homology"/>
<feature type="domain" description="Methyltransferase type 11" evidence="6">
    <location>
        <begin position="270"/>
        <end position="374"/>
    </location>
</feature>